<evidence type="ECO:0000313" key="3">
    <source>
        <dbReference type="Ensembl" id="ENSAOWP00000022005.1"/>
    </source>
</evidence>
<organism evidence="3 4">
    <name type="scientific">Apteryx owenii</name>
    <name type="common">Little spotted kiwi</name>
    <dbReference type="NCBI Taxonomy" id="8824"/>
    <lineage>
        <taxon>Eukaryota</taxon>
        <taxon>Metazoa</taxon>
        <taxon>Chordata</taxon>
        <taxon>Craniata</taxon>
        <taxon>Vertebrata</taxon>
        <taxon>Euteleostomi</taxon>
        <taxon>Archelosauria</taxon>
        <taxon>Archosauria</taxon>
        <taxon>Dinosauria</taxon>
        <taxon>Saurischia</taxon>
        <taxon>Theropoda</taxon>
        <taxon>Coelurosauria</taxon>
        <taxon>Aves</taxon>
        <taxon>Palaeognathae</taxon>
        <taxon>Apterygiformes</taxon>
        <taxon>Apterygidae</taxon>
        <taxon>Apteryx</taxon>
    </lineage>
</organism>
<proteinExistence type="predicted"/>
<dbReference type="PANTHER" id="PTHR32083:SF32">
    <property type="entry name" value="COILED-COIL DOMAIN-CONTAINING PROTEIN 110"/>
    <property type="match status" value="1"/>
</dbReference>
<evidence type="ECO:0000313" key="4">
    <source>
        <dbReference type="Proteomes" id="UP000694424"/>
    </source>
</evidence>
<reference evidence="3" key="1">
    <citation type="submission" date="2025-08" db="UniProtKB">
        <authorList>
            <consortium name="Ensembl"/>
        </authorList>
    </citation>
    <scope>IDENTIFICATION</scope>
</reference>
<accession>A0A8B9Q8B7</accession>
<dbReference type="Gene3D" id="1.10.287.1490">
    <property type="match status" value="1"/>
</dbReference>
<sequence>MVSDIKMSHSISLKTIATGKVENSEDLMGNTTILALKNEYKCHLLPGAELETESLNAAHEKVILNESKLSILSPKYGKEFYVTDNINYPNKSLKQEFQKSVSNDSDLLENNTEKSGFLCREKLNDIKSKETTGTAGSLDGSHIVSVSLKERDLHFDQEFYKDSKCVNMLSSSITVCNEQAESESKNVHKEFRSDYSEGDSFLVNIFSKMVKDELIMLDHKEHLEKEQQLNILNQTLLRLENQMVSEIKVACEYDEKTEVLQRSLKNSEHLQNRVHDLENENLILKNKVKPLNITIQSLKEKISKYNKQIQDLAEEKKRMQSQLVKSEDNSKECIKEVKKLLRECKELQNQKKILEEERSQLYNGRQHTIQALHDFQIKNQKVEEEMTVVTCEKERLNAMVESLQKECCMLQEANKKLETGTSQLIKEKNSLEGELERNQSEIQQMKEKETTAKSELETLLQLMQTLEDKKLNLEMTLQECSNTKQMLQKDFEKVQSDKAHMEKKLMTKLRNAKADIDLLKSNLTNVDRERERLSTAITNITEENQLLKKELQEYRQGASKYESDIRKLTEERLLLENHLRTVENERDVLRFEFRHLHKDYAYLRGRATALVHGQRKPGYSSGIKQDNGYSEYSTEIHKEISDPKYTALECHSQGRSFILQYLISNLLFSNFTKHHSSSSSDFSGKIITNTVYYFRF</sequence>
<dbReference type="Ensembl" id="ENSAOWT00000024924.1">
    <property type="protein sequence ID" value="ENSAOWP00000022005.1"/>
    <property type="gene ID" value="ENSAOWG00000014866.1"/>
</dbReference>
<keyword evidence="1 2" id="KW-0175">Coiled coil</keyword>
<dbReference type="PANTHER" id="PTHR32083">
    <property type="entry name" value="CILIA AND FLAGELLA-ASSOCIATED PROTEIN 58-RELATED"/>
    <property type="match status" value="1"/>
</dbReference>
<evidence type="ECO:0008006" key="5">
    <source>
        <dbReference type="Google" id="ProtNLM"/>
    </source>
</evidence>
<reference evidence="3" key="2">
    <citation type="submission" date="2025-09" db="UniProtKB">
        <authorList>
            <consortium name="Ensembl"/>
        </authorList>
    </citation>
    <scope>IDENTIFICATION</scope>
</reference>
<evidence type="ECO:0000256" key="1">
    <source>
        <dbReference type="ARBA" id="ARBA00023054"/>
    </source>
</evidence>
<keyword evidence="4" id="KW-1185">Reference proteome</keyword>
<evidence type="ECO:0000256" key="2">
    <source>
        <dbReference type="SAM" id="Coils"/>
    </source>
</evidence>
<dbReference type="GO" id="GO:0005856">
    <property type="term" value="C:cytoskeleton"/>
    <property type="evidence" value="ECO:0007669"/>
    <property type="project" value="TreeGrafter"/>
</dbReference>
<name>A0A8B9Q8B7_APTOW</name>
<dbReference type="Proteomes" id="UP000694424">
    <property type="component" value="Unplaced"/>
</dbReference>
<feature type="coiled-coil region" evidence="2">
    <location>
        <begin position="222"/>
        <end position="585"/>
    </location>
</feature>
<dbReference type="AlphaFoldDB" id="A0A8B9Q8B7"/>
<protein>
    <recommendedName>
        <fullName evidence="5">Coiled-coil domain containing 110</fullName>
    </recommendedName>
</protein>